<keyword evidence="4 5" id="KW-0274">FAD</keyword>
<evidence type="ECO:0000256" key="2">
    <source>
        <dbReference type="ARBA" id="ARBA00010790"/>
    </source>
</evidence>
<evidence type="ECO:0000256" key="5">
    <source>
        <dbReference type="RuleBase" id="RU003968"/>
    </source>
</evidence>
<dbReference type="Gene3D" id="3.30.560.10">
    <property type="entry name" value="Glucose Oxidase, domain 3"/>
    <property type="match status" value="1"/>
</dbReference>
<dbReference type="EMBL" id="FWFQ01000012">
    <property type="protein sequence ID" value="SLN39445.1"/>
    <property type="molecule type" value="Genomic_DNA"/>
</dbReference>
<dbReference type="InterPro" id="IPR036188">
    <property type="entry name" value="FAD/NAD-bd_sf"/>
</dbReference>
<dbReference type="Pfam" id="PF05199">
    <property type="entry name" value="GMC_oxred_C"/>
    <property type="match status" value="1"/>
</dbReference>
<keyword evidence="10" id="KW-1185">Reference proteome</keyword>
<evidence type="ECO:0000256" key="3">
    <source>
        <dbReference type="ARBA" id="ARBA00022630"/>
    </source>
</evidence>
<dbReference type="Gene3D" id="3.50.50.60">
    <property type="entry name" value="FAD/NAD(P)-binding domain"/>
    <property type="match status" value="1"/>
</dbReference>
<sequence length="547" mass="59005">MTADMTAEMEFDYVIVGGGSGGATLAARLSEDRKVSVCLLEAGGDGKDMLIRLPIGAALMVPGHPVPMNNWAFETIPQEELAARRGYQPRGKALGGSSAINAMIYTRGNPKDYDHWARLGCTGWAWEDVLPYFRKSEDNSRGADDYHGEGGPLQVTDPQSPRPISRDFVAAAEAVGIPANGDFNGPVQEGAGLFQLTQFHDRRRGERCSAAAAFLHPVMTRANLEVITHALGRRVLFDGRTACGVEFSRRGQIRRVKARREVILCAGALQSPQLLMLSGIGNAHQLRAHGIDVVQNLPEVGLNLQDHIDTVLGYEVNTTNLFGIGLKGGARLLKALRRWRREGRGMAASNFAEAGAFLSVGDGAEGWPDVQMHFVVGRLINHARTIRPGYGVTLHTCLLRPKSRGWVRLGTADPSDAPMIDPGFLEAGEDADLLLAAVKRGREIMAAPPMAQHVIKDHDCAHVTSDADLMAVLREKSDTIYHPVGTCRMGGDDASVLDPQLRVRGVEGLRVVDASAMPQIVSGNTNAPVIMMAEKAADMIRQARLGG</sequence>
<keyword evidence="9" id="KW-0560">Oxidoreductase</keyword>
<evidence type="ECO:0000256" key="6">
    <source>
        <dbReference type="SAM" id="MobiDB-lite"/>
    </source>
</evidence>
<evidence type="ECO:0000259" key="7">
    <source>
        <dbReference type="PROSITE" id="PS00623"/>
    </source>
</evidence>
<dbReference type="PANTHER" id="PTHR11552">
    <property type="entry name" value="GLUCOSE-METHANOL-CHOLINE GMC OXIDOREDUCTASE"/>
    <property type="match status" value="1"/>
</dbReference>
<dbReference type="GO" id="GO:0050660">
    <property type="term" value="F:flavin adenine dinucleotide binding"/>
    <property type="evidence" value="ECO:0007669"/>
    <property type="project" value="InterPro"/>
</dbReference>
<evidence type="ECO:0000259" key="8">
    <source>
        <dbReference type="PROSITE" id="PS00624"/>
    </source>
</evidence>
<comment type="cofactor">
    <cofactor evidence="1">
        <name>FAD</name>
        <dbReference type="ChEBI" id="CHEBI:57692"/>
    </cofactor>
</comment>
<dbReference type="PIRSF" id="PIRSF000137">
    <property type="entry name" value="Alcohol_oxidase"/>
    <property type="match status" value="1"/>
</dbReference>
<evidence type="ECO:0000256" key="4">
    <source>
        <dbReference type="ARBA" id="ARBA00022827"/>
    </source>
</evidence>
<dbReference type="InterPro" id="IPR007867">
    <property type="entry name" value="GMC_OxRtase_C"/>
</dbReference>
<dbReference type="InterPro" id="IPR000172">
    <property type="entry name" value="GMC_OxRdtase_N"/>
</dbReference>
<accession>A0A1Y5SFE3</accession>
<dbReference type="AlphaFoldDB" id="A0A1Y5SFE3"/>
<dbReference type="PANTHER" id="PTHR11552:SF147">
    <property type="entry name" value="CHOLINE DEHYDROGENASE, MITOCHONDRIAL"/>
    <property type="match status" value="1"/>
</dbReference>
<feature type="domain" description="Glucose-methanol-choline oxidoreductase N-terminal" evidence="8">
    <location>
        <begin position="267"/>
        <end position="281"/>
    </location>
</feature>
<dbReference type="InterPro" id="IPR012132">
    <property type="entry name" value="GMC_OxRdtase"/>
</dbReference>
<dbReference type="GO" id="GO:0016614">
    <property type="term" value="F:oxidoreductase activity, acting on CH-OH group of donors"/>
    <property type="evidence" value="ECO:0007669"/>
    <property type="project" value="InterPro"/>
</dbReference>
<feature type="domain" description="Glucose-methanol-choline oxidoreductase N-terminal" evidence="7">
    <location>
        <begin position="91"/>
        <end position="114"/>
    </location>
</feature>
<dbReference type="SUPFAM" id="SSF54373">
    <property type="entry name" value="FAD-linked reductases, C-terminal domain"/>
    <property type="match status" value="1"/>
</dbReference>
<dbReference type="Proteomes" id="UP000193409">
    <property type="component" value="Unassembled WGS sequence"/>
</dbReference>
<keyword evidence="3 5" id="KW-0285">Flavoprotein</keyword>
<dbReference type="PROSITE" id="PS00624">
    <property type="entry name" value="GMC_OXRED_2"/>
    <property type="match status" value="1"/>
</dbReference>
<dbReference type="SUPFAM" id="SSF51905">
    <property type="entry name" value="FAD/NAD(P)-binding domain"/>
    <property type="match status" value="1"/>
</dbReference>
<dbReference type="EC" id="1.1.99.-" evidence="9"/>
<evidence type="ECO:0000313" key="9">
    <source>
        <dbReference type="EMBL" id="SLN39445.1"/>
    </source>
</evidence>
<evidence type="ECO:0000313" key="10">
    <source>
        <dbReference type="Proteomes" id="UP000193409"/>
    </source>
</evidence>
<proteinExistence type="inferred from homology"/>
<dbReference type="PROSITE" id="PS00623">
    <property type="entry name" value="GMC_OXRED_1"/>
    <property type="match status" value="1"/>
</dbReference>
<protein>
    <submittedName>
        <fullName evidence="9">Alcohol dehydrogenase [acceptor]</fullName>
        <ecNumber evidence="9">1.1.99.-</ecNumber>
    </submittedName>
</protein>
<evidence type="ECO:0000256" key="1">
    <source>
        <dbReference type="ARBA" id="ARBA00001974"/>
    </source>
</evidence>
<dbReference type="Pfam" id="PF00732">
    <property type="entry name" value="GMC_oxred_N"/>
    <property type="match status" value="1"/>
</dbReference>
<reference evidence="9 10" key="1">
    <citation type="submission" date="2017-03" db="EMBL/GenBank/DDBJ databases">
        <authorList>
            <person name="Afonso C.L."/>
            <person name="Miller P.J."/>
            <person name="Scott M.A."/>
            <person name="Spackman E."/>
            <person name="Goraichik I."/>
            <person name="Dimitrov K.M."/>
            <person name="Suarez D.L."/>
            <person name="Swayne D.E."/>
        </authorList>
    </citation>
    <scope>NUCLEOTIDE SEQUENCE [LARGE SCALE GENOMIC DNA]</scope>
    <source>
        <strain evidence="9 10">CECT 7680</strain>
    </source>
</reference>
<organism evidence="9 10">
    <name type="scientific">Pseudoruegeria aquimaris</name>
    <dbReference type="NCBI Taxonomy" id="393663"/>
    <lineage>
        <taxon>Bacteria</taxon>
        <taxon>Pseudomonadati</taxon>
        <taxon>Pseudomonadota</taxon>
        <taxon>Alphaproteobacteria</taxon>
        <taxon>Rhodobacterales</taxon>
        <taxon>Roseobacteraceae</taxon>
        <taxon>Pseudoruegeria</taxon>
    </lineage>
</organism>
<name>A0A1Y5SFE3_9RHOB</name>
<gene>
    <name evidence="9" type="primary">alkJ_2</name>
    <name evidence="9" type="ORF">PSA7680_01945</name>
</gene>
<comment type="similarity">
    <text evidence="2 5">Belongs to the GMC oxidoreductase family.</text>
</comment>
<feature type="region of interest" description="Disordered" evidence="6">
    <location>
        <begin position="140"/>
        <end position="162"/>
    </location>
</feature>